<evidence type="ECO:0000256" key="8">
    <source>
        <dbReference type="RuleBase" id="RU000416"/>
    </source>
</evidence>
<dbReference type="InterPro" id="IPR031303">
    <property type="entry name" value="C5_meth_CS"/>
</dbReference>
<comment type="caution">
    <text evidence="10">The sequence shown here is derived from an EMBL/GenBank/DDBJ whole genome shotgun (WGS) entry which is preliminary data.</text>
</comment>
<evidence type="ECO:0000256" key="6">
    <source>
        <dbReference type="ARBA" id="ARBA00042810"/>
    </source>
</evidence>
<dbReference type="PANTHER" id="PTHR46098">
    <property type="entry name" value="TRNA (CYTOSINE(38)-C(5))-METHYLTRANSFERASE"/>
    <property type="match status" value="1"/>
</dbReference>
<evidence type="ECO:0000256" key="1">
    <source>
        <dbReference type="ARBA" id="ARBA00022603"/>
    </source>
</evidence>
<gene>
    <name evidence="10" type="ORF">BASA50_001977</name>
</gene>
<dbReference type="Gene3D" id="3.90.120.10">
    <property type="entry name" value="DNA Methylase, subunit A, domain 2"/>
    <property type="match status" value="1"/>
</dbReference>
<protein>
    <recommendedName>
        <fullName evidence="5">tRNA (cytosine(38)-C(5))-methyltransferase</fullName>
        <ecNumber evidence="4">2.1.1.204</ecNumber>
    </recommendedName>
    <alternativeName>
        <fullName evidence="6">DNA (cytosine-5)-methyltransferase-like protein 2</fullName>
    </alternativeName>
</protein>
<feature type="region of interest" description="Disordered" evidence="9">
    <location>
        <begin position="377"/>
        <end position="404"/>
    </location>
</feature>
<evidence type="ECO:0000313" key="10">
    <source>
        <dbReference type="EMBL" id="KAH6600972.1"/>
    </source>
</evidence>
<dbReference type="InterPro" id="IPR029063">
    <property type="entry name" value="SAM-dependent_MTases_sf"/>
</dbReference>
<comment type="similarity">
    <text evidence="7 8">Belongs to the class I-like SAM-binding methyltransferase superfamily. C5-methyltransferase family.</text>
</comment>
<name>A0ABQ8FMU5_9FUNG</name>
<dbReference type="PRINTS" id="PR00105">
    <property type="entry name" value="C5METTRFRASE"/>
</dbReference>
<evidence type="ECO:0000256" key="2">
    <source>
        <dbReference type="ARBA" id="ARBA00022679"/>
    </source>
</evidence>
<sequence length="526" mass="58829">MAETTSITPITDAQMEGSRMILGVDSGNSGNSSSSTAQPMQVSTTTPSPRPIRTLEFYSGIGGFHAALSKTHRPYTLVHAFDMNINANAVYAYTHPEVPISTKNIGFLTSTELDELAADLWLLSPPCQPYSRKGSRRGIQDARADSFVQLLQALMSMKLPPVGLVVENVFGFEASKTFGIMCDALRDYDMQTLELNPMHFGVPYSRPRVFVVARLRECMGCGAKARDRPDYLASEGRVDTKGGVDPSYCRCRQRRLAGFAYPELNGTVVKAECARQVFRDRFFQGAADQTTLQQLVGYLDADDGTVSSEHMYVEEKDLWAAARHFDVVGPESIRSCCFTKAYGSYARGGGSVVRTDRSSGWAEREAAAFHEYNTFNRSTTTNNRSTTTSNRSTTTYNYNNNNNYNYNTTTTTTTTHQSQGTEMDATWIQEPVPLHLRGKKRSKTRKKPEMSSSESKWWWQLSLNQTCPLAALRLRYFSPAEMGRLHGFQPDQLQFPASTTMVQRFKLIGNSLHVDVVRMLIDYVLE</sequence>
<evidence type="ECO:0000313" key="11">
    <source>
        <dbReference type="Proteomes" id="UP001648503"/>
    </source>
</evidence>
<evidence type="ECO:0000256" key="3">
    <source>
        <dbReference type="ARBA" id="ARBA00022691"/>
    </source>
</evidence>
<evidence type="ECO:0000256" key="4">
    <source>
        <dbReference type="ARBA" id="ARBA00039081"/>
    </source>
</evidence>
<dbReference type="Gene3D" id="3.40.50.150">
    <property type="entry name" value="Vaccinia Virus protein VP39"/>
    <property type="match status" value="1"/>
</dbReference>
<evidence type="ECO:0000256" key="9">
    <source>
        <dbReference type="SAM" id="MobiDB-lite"/>
    </source>
</evidence>
<dbReference type="NCBIfam" id="TIGR00675">
    <property type="entry name" value="dcm"/>
    <property type="match status" value="1"/>
</dbReference>
<feature type="active site" evidence="7">
    <location>
        <position position="127"/>
    </location>
</feature>
<evidence type="ECO:0000256" key="7">
    <source>
        <dbReference type="PROSITE-ProRule" id="PRU01016"/>
    </source>
</evidence>
<dbReference type="SUPFAM" id="SSF53335">
    <property type="entry name" value="S-adenosyl-L-methionine-dependent methyltransferases"/>
    <property type="match status" value="1"/>
</dbReference>
<keyword evidence="2 7" id="KW-0808">Transferase</keyword>
<keyword evidence="1 7" id="KW-0489">Methyltransferase</keyword>
<keyword evidence="3 7" id="KW-0949">S-adenosyl-L-methionine</keyword>
<dbReference type="EMBL" id="JAFCIX010000024">
    <property type="protein sequence ID" value="KAH6600972.1"/>
    <property type="molecule type" value="Genomic_DNA"/>
</dbReference>
<evidence type="ECO:0000256" key="5">
    <source>
        <dbReference type="ARBA" id="ARBA00039681"/>
    </source>
</evidence>
<keyword evidence="11" id="KW-1185">Reference proteome</keyword>
<dbReference type="Pfam" id="PF00145">
    <property type="entry name" value="DNA_methylase"/>
    <property type="match status" value="2"/>
</dbReference>
<organism evidence="10 11">
    <name type="scientific">Batrachochytrium salamandrivorans</name>
    <dbReference type="NCBI Taxonomy" id="1357716"/>
    <lineage>
        <taxon>Eukaryota</taxon>
        <taxon>Fungi</taxon>
        <taxon>Fungi incertae sedis</taxon>
        <taxon>Chytridiomycota</taxon>
        <taxon>Chytridiomycota incertae sedis</taxon>
        <taxon>Chytridiomycetes</taxon>
        <taxon>Rhizophydiales</taxon>
        <taxon>Rhizophydiales incertae sedis</taxon>
        <taxon>Batrachochytrium</taxon>
    </lineage>
</organism>
<feature type="compositionally biased region" description="Low complexity" evidence="9">
    <location>
        <begin position="26"/>
        <end position="35"/>
    </location>
</feature>
<dbReference type="Proteomes" id="UP001648503">
    <property type="component" value="Unassembled WGS sequence"/>
</dbReference>
<reference evidence="10 11" key="1">
    <citation type="submission" date="2021-02" db="EMBL/GenBank/DDBJ databases">
        <title>Variation within the Batrachochytrium salamandrivorans European outbreak.</title>
        <authorList>
            <person name="Kelly M."/>
            <person name="Pasmans F."/>
            <person name="Shea T.P."/>
            <person name="Munoz J.F."/>
            <person name="Carranza S."/>
            <person name="Cuomo C.A."/>
            <person name="Martel A."/>
        </authorList>
    </citation>
    <scope>NUCLEOTIDE SEQUENCE [LARGE SCALE GENOMIC DNA]</scope>
    <source>
        <strain evidence="10 11">AMFP18/2</strain>
    </source>
</reference>
<proteinExistence type="inferred from homology"/>
<accession>A0ABQ8FMU5</accession>
<feature type="region of interest" description="Disordered" evidence="9">
    <location>
        <begin position="21"/>
        <end position="49"/>
    </location>
</feature>
<dbReference type="InterPro" id="IPR050750">
    <property type="entry name" value="C5-MTase"/>
</dbReference>
<dbReference type="PROSITE" id="PS51679">
    <property type="entry name" value="SAM_MT_C5"/>
    <property type="match status" value="1"/>
</dbReference>
<dbReference type="InterPro" id="IPR001525">
    <property type="entry name" value="C5_MeTfrase"/>
</dbReference>
<dbReference type="PROSITE" id="PS00095">
    <property type="entry name" value="C5_MTASE_2"/>
    <property type="match status" value="1"/>
</dbReference>
<dbReference type="EC" id="2.1.1.204" evidence="4"/>
<dbReference type="PANTHER" id="PTHR46098:SF1">
    <property type="entry name" value="TRNA (CYTOSINE(38)-C(5))-METHYLTRANSFERASE"/>
    <property type="match status" value="1"/>
</dbReference>